<accession>A0A380FCC2</accession>
<name>A0A380FCC2_STAGA</name>
<evidence type="ECO:0000313" key="2">
    <source>
        <dbReference type="Proteomes" id="UP000255277"/>
    </source>
</evidence>
<sequence length="67" mass="7950">MGYLLFITMTAEKSIHYAYGTVWFYRYIKNGISSAKTIFGQPTKIYTQRDAIYVIRHKKLSTYKMEL</sequence>
<dbReference type="AlphaFoldDB" id="A0A380FCC2"/>
<evidence type="ECO:0000313" key="1">
    <source>
        <dbReference type="EMBL" id="SUM31101.1"/>
    </source>
</evidence>
<organism evidence="1 2">
    <name type="scientific">Staphylococcus gallinarum</name>
    <dbReference type="NCBI Taxonomy" id="1293"/>
    <lineage>
        <taxon>Bacteria</taxon>
        <taxon>Bacillati</taxon>
        <taxon>Bacillota</taxon>
        <taxon>Bacilli</taxon>
        <taxon>Bacillales</taxon>
        <taxon>Staphylococcaceae</taxon>
        <taxon>Staphylococcus</taxon>
    </lineage>
</organism>
<dbReference type="Proteomes" id="UP000255277">
    <property type="component" value="Unassembled WGS sequence"/>
</dbReference>
<reference evidence="1 2" key="1">
    <citation type="submission" date="2018-06" db="EMBL/GenBank/DDBJ databases">
        <authorList>
            <consortium name="Pathogen Informatics"/>
            <person name="Doyle S."/>
        </authorList>
    </citation>
    <scope>NUCLEOTIDE SEQUENCE [LARGE SCALE GENOMIC DNA]</scope>
    <source>
        <strain evidence="1 2">NCTC12195</strain>
    </source>
</reference>
<proteinExistence type="predicted"/>
<dbReference type="EMBL" id="UHDK01000001">
    <property type="protein sequence ID" value="SUM31101.1"/>
    <property type="molecule type" value="Genomic_DNA"/>
</dbReference>
<gene>
    <name evidence="1" type="ORF">NCTC12195_00507</name>
</gene>
<protein>
    <submittedName>
        <fullName evidence="1">Uncharacterized protein</fullName>
    </submittedName>
</protein>